<evidence type="ECO:0000256" key="1">
    <source>
        <dbReference type="SAM" id="MobiDB-lite"/>
    </source>
</evidence>
<keyword evidence="3" id="KW-0732">Signal</keyword>
<dbReference type="eggNOG" id="ENOG5030IXP">
    <property type="taxonomic scope" value="Bacteria"/>
</dbReference>
<dbReference type="HOGENOM" id="CLU_959384_0_0_11"/>
<evidence type="ECO:0000256" key="2">
    <source>
        <dbReference type="SAM" id="Phobius"/>
    </source>
</evidence>
<dbReference type="AlphaFoldDB" id="A8M1L1"/>
<protein>
    <submittedName>
        <fullName evidence="4">Uncharacterized protein</fullName>
    </submittedName>
</protein>
<keyword evidence="2" id="KW-1133">Transmembrane helix</keyword>
<organism evidence="4">
    <name type="scientific">Salinispora arenicola (strain CNS-205)</name>
    <dbReference type="NCBI Taxonomy" id="391037"/>
    <lineage>
        <taxon>Bacteria</taxon>
        <taxon>Bacillati</taxon>
        <taxon>Actinomycetota</taxon>
        <taxon>Actinomycetes</taxon>
        <taxon>Micromonosporales</taxon>
        <taxon>Micromonosporaceae</taxon>
        <taxon>Salinispora</taxon>
    </lineage>
</organism>
<evidence type="ECO:0000256" key="3">
    <source>
        <dbReference type="SAM" id="SignalP"/>
    </source>
</evidence>
<keyword evidence="2" id="KW-0472">Membrane</keyword>
<feature type="chain" id="PRO_5002723382" evidence="3">
    <location>
        <begin position="31"/>
        <end position="290"/>
    </location>
</feature>
<sequence length="290" mass="31139">MKLRAATPFALAILSLGLVVAVSPAEPAWACSCASRAGQQDERAERIVVGTVTQVTDEAVLLAVESVEKASFGIGDTLGLHVSRSEASCGYDFRVGTRYRVNSINGATGLCDGIRQVSATPSAAGAVPTHVAAPPAPAQTPSGWWLAAGAMLAALAAGVLRLRWHPRQRRPCRRRCTARMTATSSDSAHDSGPSRSEQSTAPFRGQRSLPWSSRRPLATYSRIEHAKTSGGPSNRSLSCRVTDDPIARSTSYPYRTITMCTRAIRTTSLQMTEYPLDEYQPNAAQYFTKL</sequence>
<dbReference type="KEGG" id="saq:Sare_3881"/>
<evidence type="ECO:0000313" key="4">
    <source>
        <dbReference type="EMBL" id="ABV99672.1"/>
    </source>
</evidence>
<name>A8M1L1_SALAI</name>
<accession>A8M1L1</accession>
<reference evidence="4" key="1">
    <citation type="submission" date="2007-10" db="EMBL/GenBank/DDBJ databases">
        <title>Complete sequence of Salinispora arenicola CNS-205.</title>
        <authorList>
            <consortium name="US DOE Joint Genome Institute"/>
            <person name="Copeland A."/>
            <person name="Lucas S."/>
            <person name="Lapidus A."/>
            <person name="Barry K."/>
            <person name="Glavina del Rio T."/>
            <person name="Dalin E."/>
            <person name="Tice H."/>
            <person name="Pitluck S."/>
            <person name="Foster B."/>
            <person name="Schmutz J."/>
            <person name="Larimer F."/>
            <person name="Land M."/>
            <person name="Hauser L."/>
            <person name="Kyrpides N."/>
            <person name="Ivanova N."/>
            <person name="Jensen P.R."/>
            <person name="Moore B.S."/>
            <person name="Penn K."/>
            <person name="Jenkins C."/>
            <person name="Udwary D."/>
            <person name="Xiang L."/>
            <person name="Gontang E."/>
            <person name="Richardson P."/>
        </authorList>
    </citation>
    <scope>NUCLEOTIDE SEQUENCE [LARGE SCALE GENOMIC DNA]</scope>
    <source>
        <strain evidence="4">CNS-205</strain>
    </source>
</reference>
<feature type="region of interest" description="Disordered" evidence="1">
    <location>
        <begin position="171"/>
        <end position="210"/>
    </location>
</feature>
<feature type="transmembrane region" description="Helical" evidence="2">
    <location>
        <begin position="144"/>
        <end position="164"/>
    </location>
</feature>
<dbReference type="EMBL" id="CP000850">
    <property type="protein sequence ID" value="ABV99672.1"/>
    <property type="molecule type" value="Genomic_DNA"/>
</dbReference>
<keyword evidence="2" id="KW-0812">Transmembrane</keyword>
<feature type="signal peptide" evidence="3">
    <location>
        <begin position="1"/>
        <end position="30"/>
    </location>
</feature>
<gene>
    <name evidence="4" type="ordered locus">Sare_3881</name>
</gene>
<proteinExistence type="predicted"/>